<dbReference type="EMBL" id="CP113517">
    <property type="protein sequence ID" value="WAR43549.1"/>
    <property type="molecule type" value="Genomic_DNA"/>
</dbReference>
<dbReference type="NCBIfam" id="TIGR02227">
    <property type="entry name" value="sigpep_I_bact"/>
    <property type="match status" value="1"/>
</dbReference>
<evidence type="ECO:0000256" key="3">
    <source>
        <dbReference type="RuleBase" id="RU362042"/>
    </source>
</evidence>
<protein>
    <recommendedName>
        <fullName evidence="2 3">Signal peptidase I</fullName>
        <ecNumber evidence="3">3.4.21.89</ecNumber>
    </recommendedName>
</protein>
<comment type="subcellular location">
    <subcellularLocation>
        <location evidence="3">Membrane</location>
        <topology evidence="3">Multi-pass membrane protein</topology>
    </subcellularLocation>
</comment>
<keyword evidence="3" id="KW-0472">Membrane</keyword>
<evidence type="ECO:0000256" key="2">
    <source>
        <dbReference type="ARBA" id="ARBA00019232"/>
    </source>
</evidence>
<dbReference type="Gene3D" id="2.10.109.10">
    <property type="entry name" value="Umud Fragment, subunit A"/>
    <property type="match status" value="1"/>
</dbReference>
<feature type="domain" description="Peptidase S26" evidence="4">
    <location>
        <begin position="38"/>
        <end position="193"/>
    </location>
</feature>
<keyword evidence="6" id="KW-1185">Reference proteome</keyword>
<sequence>MFNIKPGKVMQTNHSKYTLARTSTAKQRPYQTRAALLRFIGKALPILLLVLAVERYIGQRFLIGGDDQVDRCLPDKWVYLIDTHNKDIWRGDLIAFRAERMAPFFKDGQIIVKIAAGVTGDTIHVDSQHTTINGERVIDGLPLTEKLNKAPSAFKRHETIPPAAYWVTGQTDKSFDSRYWGYVYDHQVIGRAYALF</sequence>
<accession>A0ABY7GFD7</accession>
<dbReference type="InterPro" id="IPR036286">
    <property type="entry name" value="LexA/Signal_pep-like_sf"/>
</dbReference>
<keyword evidence="3" id="KW-0812">Transmembrane</keyword>
<reference evidence="5" key="1">
    <citation type="submission" date="2022-11" db="EMBL/GenBank/DDBJ databases">
        <title>Methylomonas rapida sp. nov., Carotenoid-Producing Obligate Methanotrophs with High Growth Characteristics and Biotechnological Potential.</title>
        <authorList>
            <person name="Tikhonova E.N."/>
            <person name="Suleimanov R.Z."/>
            <person name="Miroshnikov K."/>
            <person name="Oshkin I.Y."/>
            <person name="Belova S.E."/>
            <person name="Danilova O.V."/>
            <person name="Ashikhmin A."/>
            <person name="Konopkin A."/>
            <person name="But S.Y."/>
            <person name="Khmelenina V.N."/>
            <person name="Kuznetsov N."/>
            <person name="Pimenov N.V."/>
            <person name="Dedysh S.N."/>
        </authorList>
    </citation>
    <scope>NUCLEOTIDE SEQUENCE</scope>
    <source>
        <strain evidence="5">MP1</strain>
    </source>
</reference>
<proteinExistence type="inferred from homology"/>
<dbReference type="Proteomes" id="UP001162780">
    <property type="component" value="Chromosome"/>
</dbReference>
<feature type="transmembrane region" description="Helical" evidence="3">
    <location>
        <begin position="35"/>
        <end position="53"/>
    </location>
</feature>
<dbReference type="RefSeq" id="WP_255188515.1">
    <property type="nucleotide sequence ID" value="NZ_CP113517.1"/>
</dbReference>
<dbReference type="InterPro" id="IPR000223">
    <property type="entry name" value="Pept_S26A_signal_pept_1"/>
</dbReference>
<dbReference type="PANTHER" id="PTHR43390">
    <property type="entry name" value="SIGNAL PEPTIDASE I"/>
    <property type="match status" value="1"/>
</dbReference>
<keyword evidence="3" id="KW-1133">Transmembrane helix</keyword>
<keyword evidence="3" id="KW-0645">Protease</keyword>
<dbReference type="EC" id="3.4.21.89" evidence="3"/>
<evidence type="ECO:0000313" key="5">
    <source>
        <dbReference type="EMBL" id="WAR43549.1"/>
    </source>
</evidence>
<organism evidence="5 6">
    <name type="scientific">Methylomonas rapida</name>
    <dbReference type="NCBI Taxonomy" id="2963939"/>
    <lineage>
        <taxon>Bacteria</taxon>
        <taxon>Pseudomonadati</taxon>
        <taxon>Pseudomonadota</taxon>
        <taxon>Gammaproteobacteria</taxon>
        <taxon>Methylococcales</taxon>
        <taxon>Methylococcaceae</taxon>
        <taxon>Methylomonas</taxon>
    </lineage>
</organism>
<gene>
    <name evidence="5" type="primary">lepB</name>
    <name evidence="5" type="ORF">NM686_014330</name>
</gene>
<evidence type="ECO:0000256" key="1">
    <source>
        <dbReference type="ARBA" id="ARBA00009370"/>
    </source>
</evidence>
<dbReference type="Pfam" id="PF10502">
    <property type="entry name" value="Peptidase_S26"/>
    <property type="match status" value="1"/>
</dbReference>
<dbReference type="GO" id="GO:0009003">
    <property type="term" value="F:signal peptidase activity"/>
    <property type="evidence" value="ECO:0007669"/>
    <property type="project" value="UniProtKB-EC"/>
</dbReference>
<dbReference type="InterPro" id="IPR019533">
    <property type="entry name" value="Peptidase_S26"/>
</dbReference>
<dbReference type="SUPFAM" id="SSF51306">
    <property type="entry name" value="LexA/Signal peptidase"/>
    <property type="match status" value="1"/>
</dbReference>
<comment type="similarity">
    <text evidence="1 3">Belongs to the peptidase S26 family.</text>
</comment>
<evidence type="ECO:0000259" key="4">
    <source>
        <dbReference type="Pfam" id="PF10502"/>
    </source>
</evidence>
<comment type="catalytic activity">
    <reaction evidence="3">
        <text>Cleavage of hydrophobic, N-terminal signal or leader sequences from secreted and periplasmic proteins.</text>
        <dbReference type="EC" id="3.4.21.89"/>
    </reaction>
</comment>
<dbReference type="PANTHER" id="PTHR43390:SF1">
    <property type="entry name" value="CHLOROPLAST PROCESSING PEPTIDASE"/>
    <property type="match status" value="1"/>
</dbReference>
<keyword evidence="3 5" id="KW-0378">Hydrolase</keyword>
<evidence type="ECO:0000313" key="6">
    <source>
        <dbReference type="Proteomes" id="UP001162780"/>
    </source>
</evidence>
<name>A0ABY7GFD7_9GAMM</name>
<comment type="caution">
    <text evidence="3">Lacks conserved residue(s) required for the propagation of feature annotation.</text>
</comment>